<dbReference type="RefSeq" id="WP_049582508.1">
    <property type="nucleotide sequence ID" value="NZ_CAWQXX010000034.1"/>
</dbReference>
<evidence type="ECO:0000313" key="2">
    <source>
        <dbReference type="Proteomes" id="UP000183223"/>
    </source>
</evidence>
<sequence length="134" mass="15114">MLEKIIDRIEYTFITMVKNNLLNDLKVSIGNTAQPPEVVPDNSARAAGALIRLAGPGTDPKNILKFVIVTDLPENNQKIWVFQDSRREGNVIMYHVGKDFIYREAKEVRGNSVGGMSKYLIINEEDSDIVLTMY</sequence>
<dbReference type="EMBL" id="FMWJ01000002">
    <property type="protein sequence ID" value="SCZ54306.1"/>
    <property type="molecule type" value="Genomic_DNA"/>
</dbReference>
<dbReference type="AlphaFoldDB" id="A0A1G5PYE3"/>
<name>A0A1G5PYE3_PHOLU</name>
<keyword evidence="2" id="KW-1185">Reference proteome</keyword>
<reference evidence="2" key="1">
    <citation type="submission" date="2016-10" db="EMBL/GenBank/DDBJ databases">
        <authorList>
            <person name="Varghese N."/>
            <person name="Submissions S."/>
        </authorList>
    </citation>
    <scope>NUCLEOTIDE SEQUENCE [LARGE SCALE GENOMIC DNA]</scope>
    <source>
        <strain evidence="2">ATCC 29999</strain>
    </source>
</reference>
<evidence type="ECO:0000313" key="1">
    <source>
        <dbReference type="EMBL" id="SCZ54306.1"/>
    </source>
</evidence>
<accession>A0A1G5PYE3</accession>
<protein>
    <submittedName>
        <fullName evidence="1">Uncharacterized protein</fullName>
    </submittedName>
</protein>
<dbReference type="Proteomes" id="UP000183223">
    <property type="component" value="Unassembled WGS sequence"/>
</dbReference>
<gene>
    <name evidence="1" type="ORF">SAMN02982990_00555</name>
</gene>
<proteinExistence type="predicted"/>
<dbReference type="OrthoDB" id="9938985at2"/>
<dbReference type="GeneID" id="45655491"/>
<organism evidence="1 2">
    <name type="scientific">Photorhabdus luminescens</name>
    <name type="common">Xenorhabdus luminescens</name>
    <dbReference type="NCBI Taxonomy" id="29488"/>
    <lineage>
        <taxon>Bacteria</taxon>
        <taxon>Pseudomonadati</taxon>
        <taxon>Pseudomonadota</taxon>
        <taxon>Gammaproteobacteria</taxon>
        <taxon>Enterobacterales</taxon>
        <taxon>Morganellaceae</taxon>
        <taxon>Photorhabdus</taxon>
    </lineage>
</organism>